<name>A0A9X2L514_9BACT</name>
<dbReference type="Gene3D" id="3.30.530.20">
    <property type="match status" value="1"/>
</dbReference>
<dbReference type="SUPFAM" id="SSF55961">
    <property type="entry name" value="Bet v1-like"/>
    <property type="match status" value="1"/>
</dbReference>
<gene>
    <name evidence="1" type="ORF">NM125_12715</name>
</gene>
<protein>
    <submittedName>
        <fullName evidence="1">SRPBCC family protein</fullName>
    </submittedName>
</protein>
<dbReference type="EMBL" id="JANDBC010000002">
    <property type="protein sequence ID" value="MCP9292442.1"/>
    <property type="molecule type" value="Genomic_DNA"/>
</dbReference>
<dbReference type="InterPro" id="IPR019587">
    <property type="entry name" value="Polyketide_cyclase/dehydratase"/>
</dbReference>
<dbReference type="Pfam" id="PF10604">
    <property type="entry name" value="Polyketide_cyc2"/>
    <property type="match status" value="1"/>
</dbReference>
<organism evidence="1 2">
    <name type="scientific">Gracilimonas sediminicola</name>
    <dbReference type="NCBI Taxonomy" id="2952158"/>
    <lineage>
        <taxon>Bacteria</taxon>
        <taxon>Pseudomonadati</taxon>
        <taxon>Balneolota</taxon>
        <taxon>Balneolia</taxon>
        <taxon>Balneolales</taxon>
        <taxon>Balneolaceae</taxon>
        <taxon>Gracilimonas</taxon>
    </lineage>
</organism>
<dbReference type="CDD" id="cd07812">
    <property type="entry name" value="SRPBCC"/>
    <property type="match status" value="1"/>
</dbReference>
<comment type="caution">
    <text evidence="1">The sequence shown here is derived from an EMBL/GenBank/DDBJ whole genome shotgun (WGS) entry which is preliminary data.</text>
</comment>
<keyword evidence="2" id="KW-1185">Reference proteome</keyword>
<dbReference type="Proteomes" id="UP001139125">
    <property type="component" value="Unassembled WGS sequence"/>
</dbReference>
<dbReference type="AlphaFoldDB" id="A0A9X2L514"/>
<proteinExistence type="predicted"/>
<reference evidence="1" key="1">
    <citation type="submission" date="2022-06" db="EMBL/GenBank/DDBJ databases">
        <title>Gracilimonas sp. CAU 1638 isolated from sea sediment.</title>
        <authorList>
            <person name="Kim W."/>
        </authorList>
    </citation>
    <scope>NUCLEOTIDE SEQUENCE</scope>
    <source>
        <strain evidence="1">CAU 1638</strain>
    </source>
</reference>
<evidence type="ECO:0000313" key="2">
    <source>
        <dbReference type="Proteomes" id="UP001139125"/>
    </source>
</evidence>
<dbReference type="RefSeq" id="WP_255135328.1">
    <property type="nucleotide sequence ID" value="NZ_JANDBC010000002.1"/>
</dbReference>
<sequence length="146" mass="16591">MSTITVTKRIHAPKELVFKTVSDIKNFSNAVPDITNVEFLTEQEYGVGTKFRETRDMNGRKASTELEVTELVENAHIRIVSDTMGTVWDSLFTVEKKEDGTELTLIMDAKAYKLMSKIINPFMKGMMKKALEKDMVAVKNYCESNN</sequence>
<dbReference type="InterPro" id="IPR023393">
    <property type="entry name" value="START-like_dom_sf"/>
</dbReference>
<evidence type="ECO:0000313" key="1">
    <source>
        <dbReference type="EMBL" id="MCP9292442.1"/>
    </source>
</evidence>
<accession>A0A9X2L514</accession>